<dbReference type="EMBL" id="CYRY02043106">
    <property type="protein sequence ID" value="VCX37258.1"/>
    <property type="molecule type" value="Genomic_DNA"/>
</dbReference>
<protein>
    <submittedName>
        <fullName evidence="2">Uncharacterized protein</fullName>
    </submittedName>
</protein>
<keyword evidence="3" id="KW-1185">Reference proteome</keyword>
<accession>A0A9X9M5I7</accession>
<evidence type="ECO:0000313" key="2">
    <source>
        <dbReference type="EMBL" id="VCX37258.1"/>
    </source>
</evidence>
<comment type="caution">
    <text evidence="2">The sequence shown here is derived from an EMBL/GenBank/DDBJ whole genome shotgun (WGS) entry which is preliminary data.</text>
</comment>
<organism evidence="2 3">
    <name type="scientific">Gulo gulo</name>
    <name type="common">Wolverine</name>
    <name type="synonym">Gluton</name>
    <dbReference type="NCBI Taxonomy" id="48420"/>
    <lineage>
        <taxon>Eukaryota</taxon>
        <taxon>Metazoa</taxon>
        <taxon>Chordata</taxon>
        <taxon>Craniata</taxon>
        <taxon>Vertebrata</taxon>
        <taxon>Euteleostomi</taxon>
        <taxon>Mammalia</taxon>
        <taxon>Eutheria</taxon>
        <taxon>Laurasiatheria</taxon>
        <taxon>Carnivora</taxon>
        <taxon>Caniformia</taxon>
        <taxon>Musteloidea</taxon>
        <taxon>Mustelidae</taxon>
        <taxon>Guloninae</taxon>
        <taxon>Gulo</taxon>
    </lineage>
</organism>
<evidence type="ECO:0000256" key="1">
    <source>
        <dbReference type="SAM" id="MobiDB-lite"/>
    </source>
</evidence>
<feature type="non-terminal residue" evidence="2">
    <location>
        <position position="1"/>
    </location>
</feature>
<reference evidence="2 3" key="1">
    <citation type="submission" date="2018-10" db="EMBL/GenBank/DDBJ databases">
        <authorList>
            <person name="Ekblom R."/>
            <person name="Jareborg N."/>
        </authorList>
    </citation>
    <scope>NUCLEOTIDE SEQUENCE [LARGE SCALE GENOMIC DNA]</scope>
    <source>
        <tissue evidence="2">Muscle</tissue>
    </source>
</reference>
<name>A0A9X9M5I7_GULGU</name>
<dbReference type="Proteomes" id="UP000269945">
    <property type="component" value="Unassembled WGS sequence"/>
</dbReference>
<dbReference type="AlphaFoldDB" id="A0A9X9M5I7"/>
<evidence type="ECO:0000313" key="3">
    <source>
        <dbReference type="Proteomes" id="UP000269945"/>
    </source>
</evidence>
<feature type="region of interest" description="Disordered" evidence="1">
    <location>
        <begin position="1"/>
        <end position="66"/>
    </location>
</feature>
<sequence>CGPARGTARGAPQQPAPSAGCPARPILGSCWPAPPAASPTGSGPRSGVRYARPAWPRTPAHSPGAG</sequence>
<proteinExistence type="predicted"/>
<gene>
    <name evidence="2" type="ORF">BN2614_LOCUS1</name>
</gene>
<feature type="non-terminal residue" evidence="2">
    <location>
        <position position="66"/>
    </location>
</feature>
<feature type="compositionally biased region" description="Low complexity" evidence="1">
    <location>
        <begin position="38"/>
        <end position="47"/>
    </location>
</feature>